<dbReference type="AlphaFoldDB" id="A0A8S0YXE4"/>
<comment type="caution">
    <text evidence="1">The sequence shown here is derived from an EMBL/GenBank/DDBJ whole genome shotgun (WGS) entry which is preliminary data.</text>
</comment>
<organism evidence="1 2">
    <name type="scientific">Arctia plantaginis</name>
    <name type="common">Wood tiger moth</name>
    <name type="synonym">Phalaena plantaginis</name>
    <dbReference type="NCBI Taxonomy" id="874455"/>
    <lineage>
        <taxon>Eukaryota</taxon>
        <taxon>Metazoa</taxon>
        <taxon>Ecdysozoa</taxon>
        <taxon>Arthropoda</taxon>
        <taxon>Hexapoda</taxon>
        <taxon>Insecta</taxon>
        <taxon>Pterygota</taxon>
        <taxon>Neoptera</taxon>
        <taxon>Endopterygota</taxon>
        <taxon>Lepidoptera</taxon>
        <taxon>Glossata</taxon>
        <taxon>Ditrysia</taxon>
        <taxon>Noctuoidea</taxon>
        <taxon>Erebidae</taxon>
        <taxon>Arctiinae</taxon>
        <taxon>Arctia</taxon>
    </lineage>
</organism>
<reference evidence="1 2" key="1">
    <citation type="submission" date="2020-04" db="EMBL/GenBank/DDBJ databases">
        <authorList>
            <person name="Wallbank WR R."/>
            <person name="Pardo Diaz C."/>
            <person name="Kozak K."/>
            <person name="Martin S."/>
            <person name="Jiggins C."/>
            <person name="Moest M."/>
            <person name="Warren A I."/>
            <person name="Byers J.R.P. K."/>
            <person name="Montejo-Kovacevich G."/>
            <person name="Yen C E."/>
        </authorList>
    </citation>
    <scope>NUCLEOTIDE SEQUENCE [LARGE SCALE GENOMIC DNA]</scope>
</reference>
<dbReference type="OrthoDB" id="337745at2759"/>
<evidence type="ECO:0000313" key="1">
    <source>
        <dbReference type="EMBL" id="CAB3224136.1"/>
    </source>
</evidence>
<protein>
    <submittedName>
        <fullName evidence="1">Uncharacterized protein</fullName>
    </submittedName>
</protein>
<dbReference type="Proteomes" id="UP000494256">
    <property type="component" value="Unassembled WGS sequence"/>
</dbReference>
<evidence type="ECO:0000313" key="2">
    <source>
        <dbReference type="Proteomes" id="UP000494256"/>
    </source>
</evidence>
<dbReference type="EMBL" id="CADEBD010000171">
    <property type="protein sequence ID" value="CAB3224136.1"/>
    <property type="molecule type" value="Genomic_DNA"/>
</dbReference>
<proteinExistence type="predicted"/>
<name>A0A8S0YXE4_ARCPL</name>
<accession>A0A8S0YXE4</accession>
<sequence>MREVMFFSVPPVSKVGKIVDALNVLVLTVPKPGGGAVLRVQPGADGASIECVCGARAGVGLRARGAVQVHLGGGRRPARHVPGRAALSR</sequence>
<gene>
    <name evidence="1" type="ORF">APLA_LOCUS1731</name>
</gene>